<dbReference type="PANTHER" id="PTHR24241">
    <property type="entry name" value="NEUROPEPTIDE RECEPTOR-RELATED G-PROTEIN COUPLED RECEPTOR"/>
    <property type="match status" value="1"/>
</dbReference>
<evidence type="ECO:0000313" key="6">
    <source>
        <dbReference type="EMBL" id="ROT71897.1"/>
    </source>
</evidence>
<dbReference type="GO" id="GO:0042277">
    <property type="term" value="F:peptide binding"/>
    <property type="evidence" value="ECO:0007669"/>
    <property type="project" value="TreeGrafter"/>
</dbReference>
<gene>
    <name evidence="6" type="ORF">C7M84_009781</name>
</gene>
<name>A0A423T5X8_PENVA</name>
<feature type="transmembrane region" description="Helical" evidence="5">
    <location>
        <begin position="221"/>
        <end position="242"/>
    </location>
</feature>
<reference evidence="6 7" key="2">
    <citation type="submission" date="2019-01" db="EMBL/GenBank/DDBJ databases">
        <title>The decoding of complex shrimp genome reveals the adaptation for benthos swimmer, frequently molting mechanism and breeding impact on genome.</title>
        <authorList>
            <person name="Sun Y."/>
            <person name="Gao Y."/>
            <person name="Yu Y."/>
        </authorList>
    </citation>
    <scope>NUCLEOTIDE SEQUENCE [LARGE SCALE GENOMIC DNA]</scope>
    <source>
        <tissue evidence="6">Muscle</tissue>
    </source>
</reference>
<dbReference type="Proteomes" id="UP000283509">
    <property type="component" value="Unassembled WGS sequence"/>
</dbReference>
<evidence type="ECO:0000256" key="2">
    <source>
        <dbReference type="ARBA" id="ARBA00022475"/>
    </source>
</evidence>
<feature type="region of interest" description="Disordered" evidence="4">
    <location>
        <begin position="303"/>
        <end position="333"/>
    </location>
</feature>
<dbReference type="GO" id="GO:0005886">
    <property type="term" value="C:plasma membrane"/>
    <property type="evidence" value="ECO:0007669"/>
    <property type="project" value="UniProtKB-SubCell"/>
</dbReference>
<evidence type="ECO:0000256" key="5">
    <source>
        <dbReference type="SAM" id="Phobius"/>
    </source>
</evidence>
<sequence>MNCSINIDYYKDNSTYVAQSLLVYGVVHNYIVFFLGTFANSVVLWCISRCTKTNMAMKLLMMSVFASLLVICLITRPVMAERLIGNLYCDPTRPDMKVLLAFALLYSFCAQFELAAIAVVACAVWASNAYVLRLRVAVGAVVGIFIYSFLTAVFLLGALMVGYFKDPATEDVINGVYFFLNTLVPIATTMSCYVAMIIAMRRNGRRMAKVQSSHSRIVNNATRGMIAVFASNLLFGVPHSVYHMLPRPPQSYGIIFHVLFSTHFVVDPIVFMYFNHSYRRRVGERLWAAWVWAVGMCGAPTPKTPTPLTASTTTSSGGKDTLHRQHQHAEQNV</sequence>
<dbReference type="GO" id="GO:0032870">
    <property type="term" value="P:cellular response to hormone stimulus"/>
    <property type="evidence" value="ECO:0007669"/>
    <property type="project" value="TreeGrafter"/>
</dbReference>
<evidence type="ECO:0008006" key="8">
    <source>
        <dbReference type="Google" id="ProtNLM"/>
    </source>
</evidence>
<comment type="caution">
    <text evidence="6">The sequence shown here is derived from an EMBL/GenBank/DDBJ whole genome shotgun (WGS) entry which is preliminary data.</text>
</comment>
<dbReference type="Gene3D" id="1.20.1070.10">
    <property type="entry name" value="Rhodopsin 7-helix transmembrane proteins"/>
    <property type="match status" value="1"/>
</dbReference>
<proteinExistence type="predicted"/>
<feature type="transmembrane region" description="Helical" evidence="5">
    <location>
        <begin position="99"/>
        <end position="126"/>
    </location>
</feature>
<comment type="subcellular location">
    <subcellularLocation>
        <location evidence="1">Cell membrane</location>
        <topology evidence="1">Multi-pass membrane protein</topology>
    </subcellularLocation>
</comment>
<feature type="transmembrane region" description="Helical" evidence="5">
    <location>
        <begin position="176"/>
        <end position="200"/>
    </location>
</feature>
<evidence type="ECO:0000313" key="7">
    <source>
        <dbReference type="Proteomes" id="UP000283509"/>
    </source>
</evidence>
<organism evidence="6 7">
    <name type="scientific">Penaeus vannamei</name>
    <name type="common">Whiteleg shrimp</name>
    <name type="synonym">Litopenaeus vannamei</name>
    <dbReference type="NCBI Taxonomy" id="6689"/>
    <lineage>
        <taxon>Eukaryota</taxon>
        <taxon>Metazoa</taxon>
        <taxon>Ecdysozoa</taxon>
        <taxon>Arthropoda</taxon>
        <taxon>Crustacea</taxon>
        <taxon>Multicrustacea</taxon>
        <taxon>Malacostraca</taxon>
        <taxon>Eumalacostraca</taxon>
        <taxon>Eucarida</taxon>
        <taxon>Decapoda</taxon>
        <taxon>Dendrobranchiata</taxon>
        <taxon>Penaeoidea</taxon>
        <taxon>Penaeidae</taxon>
        <taxon>Penaeus</taxon>
    </lineage>
</organism>
<keyword evidence="3" id="KW-0675">Receptor</keyword>
<feature type="compositionally biased region" description="Low complexity" evidence="4">
    <location>
        <begin position="303"/>
        <end position="319"/>
    </location>
</feature>
<dbReference type="EMBL" id="QCYY01002234">
    <property type="protein sequence ID" value="ROT71897.1"/>
    <property type="molecule type" value="Genomic_DNA"/>
</dbReference>
<keyword evidence="5" id="KW-0472">Membrane</keyword>
<keyword evidence="5" id="KW-1133">Transmembrane helix</keyword>
<accession>A0A423T5X8</accession>
<protein>
    <recommendedName>
        <fullName evidence="8">G-protein coupled receptors family 1 profile domain-containing protein</fullName>
    </recommendedName>
</protein>
<dbReference type="OrthoDB" id="6375191at2759"/>
<dbReference type="GO" id="GO:0004930">
    <property type="term" value="F:G protein-coupled receptor activity"/>
    <property type="evidence" value="ECO:0007669"/>
    <property type="project" value="TreeGrafter"/>
</dbReference>
<dbReference type="AlphaFoldDB" id="A0A423T5X8"/>
<dbReference type="SUPFAM" id="SSF81321">
    <property type="entry name" value="Family A G protein-coupled receptor-like"/>
    <property type="match status" value="1"/>
</dbReference>
<reference evidence="6 7" key="1">
    <citation type="submission" date="2018-04" db="EMBL/GenBank/DDBJ databases">
        <authorList>
            <person name="Zhang X."/>
            <person name="Yuan J."/>
            <person name="Li F."/>
            <person name="Xiang J."/>
        </authorList>
    </citation>
    <scope>NUCLEOTIDE SEQUENCE [LARGE SCALE GENOMIC DNA]</scope>
    <source>
        <tissue evidence="6">Muscle</tissue>
    </source>
</reference>
<keyword evidence="7" id="KW-1185">Reference proteome</keyword>
<evidence type="ECO:0000256" key="4">
    <source>
        <dbReference type="SAM" id="MobiDB-lite"/>
    </source>
</evidence>
<feature type="transmembrane region" description="Helical" evidence="5">
    <location>
        <begin position="59"/>
        <end position="79"/>
    </location>
</feature>
<feature type="compositionally biased region" description="Basic and acidic residues" evidence="4">
    <location>
        <begin position="320"/>
        <end position="333"/>
    </location>
</feature>
<feature type="transmembrane region" description="Helical" evidence="5">
    <location>
        <begin position="21"/>
        <end position="47"/>
    </location>
</feature>
<dbReference type="CDD" id="cd00637">
    <property type="entry name" value="7tm_classA_rhodopsin-like"/>
    <property type="match status" value="1"/>
</dbReference>
<feature type="transmembrane region" description="Helical" evidence="5">
    <location>
        <begin position="254"/>
        <end position="274"/>
    </location>
</feature>
<evidence type="ECO:0000256" key="3">
    <source>
        <dbReference type="ARBA" id="ARBA00023170"/>
    </source>
</evidence>
<keyword evidence="2" id="KW-1003">Cell membrane</keyword>
<keyword evidence="5" id="KW-0812">Transmembrane</keyword>
<dbReference type="PANTHER" id="PTHR24241:SF76">
    <property type="entry name" value="NEUROPEPTIDE SIFAMIDE RECEPTOR"/>
    <property type="match status" value="1"/>
</dbReference>
<evidence type="ECO:0000256" key="1">
    <source>
        <dbReference type="ARBA" id="ARBA00004651"/>
    </source>
</evidence>
<feature type="transmembrane region" description="Helical" evidence="5">
    <location>
        <begin position="138"/>
        <end position="164"/>
    </location>
</feature>